<reference evidence="3 4" key="1">
    <citation type="submission" date="2019-08" db="EMBL/GenBank/DDBJ databases">
        <title>In-depth cultivation of the pig gut microbiome towards novel bacterial diversity and tailored functional studies.</title>
        <authorList>
            <person name="Wylensek D."/>
            <person name="Hitch T.C.A."/>
            <person name="Clavel T."/>
        </authorList>
    </citation>
    <scope>NUCLEOTIDE SEQUENCE [LARGE SCALE GENOMIC DNA]</scope>
    <source>
        <strain evidence="3 4">MUC/MUC-530-WT-4D</strain>
    </source>
</reference>
<comment type="caution">
    <text evidence="3">The sequence shown here is derived from an EMBL/GenBank/DDBJ whole genome shotgun (WGS) entry which is preliminary data.</text>
</comment>
<evidence type="ECO:0000313" key="3">
    <source>
        <dbReference type="EMBL" id="MST75540.1"/>
    </source>
</evidence>
<dbReference type="Gene3D" id="1.10.260.40">
    <property type="entry name" value="lambda repressor-like DNA-binding domains"/>
    <property type="match status" value="1"/>
</dbReference>
<feature type="region of interest" description="Disordered" evidence="1">
    <location>
        <begin position="1"/>
        <end position="21"/>
    </location>
</feature>
<sequence>MGKNTKDKPVGKKEQSNTKTESNNLFASRLCYSMEIRQMSVRELADALYVSTSTVSAYRTGRRLPNIQTLSAIANILHFSTDYLLGLTDYPDMVHGKLPRQDEQFLSLFHTIDETTRSSALVILRQLQASNPASES</sequence>
<gene>
    <name evidence="3" type="ORF">FYJ75_11010</name>
</gene>
<dbReference type="GO" id="GO:0003677">
    <property type="term" value="F:DNA binding"/>
    <property type="evidence" value="ECO:0007669"/>
    <property type="project" value="InterPro"/>
</dbReference>
<dbReference type="AlphaFoldDB" id="A0A6L5YSW9"/>
<feature type="compositionally biased region" description="Basic and acidic residues" evidence="1">
    <location>
        <begin position="1"/>
        <end position="16"/>
    </location>
</feature>
<dbReference type="InterPro" id="IPR001387">
    <property type="entry name" value="Cro/C1-type_HTH"/>
</dbReference>
<dbReference type="PROSITE" id="PS50943">
    <property type="entry name" value="HTH_CROC1"/>
    <property type="match status" value="1"/>
</dbReference>
<dbReference type="CDD" id="cd00093">
    <property type="entry name" value="HTH_XRE"/>
    <property type="match status" value="1"/>
</dbReference>
<evidence type="ECO:0000259" key="2">
    <source>
        <dbReference type="PROSITE" id="PS50943"/>
    </source>
</evidence>
<keyword evidence="4" id="KW-1185">Reference proteome</keyword>
<dbReference type="RefSeq" id="WP_154430505.1">
    <property type="nucleotide sequence ID" value="NZ_VUNI01000020.1"/>
</dbReference>
<accession>A0A6L5YSW9</accession>
<dbReference type="SMART" id="SM00530">
    <property type="entry name" value="HTH_XRE"/>
    <property type="match status" value="1"/>
</dbReference>
<protein>
    <submittedName>
        <fullName evidence="3">Helix-turn-helix domain-containing protein</fullName>
    </submittedName>
</protein>
<evidence type="ECO:0000256" key="1">
    <source>
        <dbReference type="SAM" id="MobiDB-lite"/>
    </source>
</evidence>
<name>A0A6L5YSW9_9FIRM</name>
<dbReference type="Proteomes" id="UP000474024">
    <property type="component" value="Unassembled WGS sequence"/>
</dbReference>
<proteinExistence type="predicted"/>
<dbReference type="Pfam" id="PF01381">
    <property type="entry name" value="HTH_3"/>
    <property type="match status" value="1"/>
</dbReference>
<organism evidence="3 4">
    <name type="scientific">Roseburia porci</name>
    <dbReference type="NCBI Taxonomy" id="2605790"/>
    <lineage>
        <taxon>Bacteria</taxon>
        <taxon>Bacillati</taxon>
        <taxon>Bacillota</taxon>
        <taxon>Clostridia</taxon>
        <taxon>Lachnospirales</taxon>
        <taxon>Lachnospiraceae</taxon>
        <taxon>Roseburia</taxon>
    </lineage>
</organism>
<evidence type="ECO:0000313" key="4">
    <source>
        <dbReference type="Proteomes" id="UP000474024"/>
    </source>
</evidence>
<dbReference type="EMBL" id="VUNI01000020">
    <property type="protein sequence ID" value="MST75540.1"/>
    <property type="molecule type" value="Genomic_DNA"/>
</dbReference>
<dbReference type="InterPro" id="IPR010982">
    <property type="entry name" value="Lambda_DNA-bd_dom_sf"/>
</dbReference>
<dbReference type="SUPFAM" id="SSF47413">
    <property type="entry name" value="lambda repressor-like DNA-binding domains"/>
    <property type="match status" value="1"/>
</dbReference>
<feature type="domain" description="HTH cro/C1-type" evidence="2">
    <location>
        <begin position="37"/>
        <end position="84"/>
    </location>
</feature>